<keyword evidence="3" id="KW-1185">Reference proteome</keyword>
<feature type="transmembrane region" description="Helical" evidence="2">
    <location>
        <begin position="168"/>
        <end position="196"/>
    </location>
</feature>
<keyword evidence="2" id="KW-0812">Transmembrane</keyword>
<dbReference type="AlphaFoldDB" id="A0A915K3R0"/>
<feature type="region of interest" description="Disordered" evidence="1">
    <location>
        <begin position="1"/>
        <end position="71"/>
    </location>
</feature>
<reference evidence="4" key="1">
    <citation type="submission" date="2022-11" db="UniProtKB">
        <authorList>
            <consortium name="WormBaseParasite"/>
        </authorList>
    </citation>
    <scope>IDENTIFICATION</scope>
</reference>
<evidence type="ECO:0000313" key="4">
    <source>
        <dbReference type="WBParaSite" id="nRc.2.0.1.t32961-RA"/>
    </source>
</evidence>
<feature type="compositionally biased region" description="Basic and acidic residues" evidence="1">
    <location>
        <begin position="50"/>
        <end position="59"/>
    </location>
</feature>
<feature type="compositionally biased region" description="Basic residues" evidence="1">
    <location>
        <begin position="316"/>
        <end position="336"/>
    </location>
</feature>
<evidence type="ECO:0000256" key="1">
    <source>
        <dbReference type="SAM" id="MobiDB-lite"/>
    </source>
</evidence>
<feature type="region of interest" description="Disordered" evidence="1">
    <location>
        <begin position="312"/>
        <end position="339"/>
    </location>
</feature>
<accession>A0A915K3R0</accession>
<dbReference type="Proteomes" id="UP000887565">
    <property type="component" value="Unplaced"/>
</dbReference>
<evidence type="ECO:0000313" key="3">
    <source>
        <dbReference type="Proteomes" id="UP000887565"/>
    </source>
</evidence>
<protein>
    <submittedName>
        <fullName evidence="4">Uncharacterized protein</fullName>
    </submittedName>
</protein>
<proteinExistence type="predicted"/>
<organism evidence="3 4">
    <name type="scientific">Romanomermis culicivorax</name>
    <name type="common">Nematode worm</name>
    <dbReference type="NCBI Taxonomy" id="13658"/>
    <lineage>
        <taxon>Eukaryota</taxon>
        <taxon>Metazoa</taxon>
        <taxon>Ecdysozoa</taxon>
        <taxon>Nematoda</taxon>
        <taxon>Enoplea</taxon>
        <taxon>Dorylaimia</taxon>
        <taxon>Mermithida</taxon>
        <taxon>Mermithoidea</taxon>
        <taxon>Mermithidae</taxon>
        <taxon>Romanomermis</taxon>
    </lineage>
</organism>
<keyword evidence="2" id="KW-1133">Transmembrane helix</keyword>
<feature type="compositionally biased region" description="Low complexity" evidence="1">
    <location>
        <begin position="1"/>
        <end position="20"/>
    </location>
</feature>
<feature type="compositionally biased region" description="Pro residues" evidence="1">
    <location>
        <begin position="104"/>
        <end position="114"/>
    </location>
</feature>
<keyword evidence="2" id="KW-0472">Membrane</keyword>
<dbReference type="WBParaSite" id="nRc.2.0.1.t32961-RA">
    <property type="protein sequence ID" value="nRc.2.0.1.t32961-RA"/>
    <property type="gene ID" value="nRc.2.0.1.g32961"/>
</dbReference>
<sequence length="373" mass="40990">MTDLNVATKKPAKTKTVSPSDPSGAKTPSPAGGKQPDVMAILQKMYKNRLLADAKKSDSKPPPTNEPDVCVTFSSLKRRAKQPQQPIVAPTSAATLLKSGTAAPPEPPPTPSVPASPAASGYHKNIVGADSGGGSDALKQQNVDPTVEPAVAARPKPWTSKLIVRCNIIIVTLFLFALFAGILIWFIIFIASKAIVHRFFAFLQKRRRNDSFIGTTTSQTITAPPYVRVPAPVDEQLLLSALQPRAAMRLLSGCVCKKNKLRRNLTEKYGKKITNEIEKLKIDNDQFKNNSKVVKLLKIFYLSEASPWTTTAGNVQRKRPLRRQRRRRRASPKHNVRSLDICGSTRSGGNAEFKLSKTILNYCIWSNQQDDIA</sequence>
<feature type="region of interest" description="Disordered" evidence="1">
    <location>
        <begin position="98"/>
        <end position="119"/>
    </location>
</feature>
<name>A0A915K3R0_ROMCU</name>
<evidence type="ECO:0000256" key="2">
    <source>
        <dbReference type="SAM" id="Phobius"/>
    </source>
</evidence>